<dbReference type="Proteomes" id="UP001501237">
    <property type="component" value="Unassembled WGS sequence"/>
</dbReference>
<protein>
    <submittedName>
        <fullName evidence="7">MFS transporter</fullName>
    </submittedName>
</protein>
<dbReference type="InterPro" id="IPR011701">
    <property type="entry name" value="MFS"/>
</dbReference>
<keyword evidence="2 5" id="KW-0812">Transmembrane</keyword>
<dbReference type="Pfam" id="PF07690">
    <property type="entry name" value="MFS_1"/>
    <property type="match status" value="2"/>
</dbReference>
<feature type="transmembrane region" description="Helical" evidence="5">
    <location>
        <begin position="290"/>
        <end position="312"/>
    </location>
</feature>
<evidence type="ECO:0000259" key="6">
    <source>
        <dbReference type="PROSITE" id="PS50850"/>
    </source>
</evidence>
<dbReference type="PANTHER" id="PTHR23514">
    <property type="entry name" value="BYPASS OF STOP CODON PROTEIN 6"/>
    <property type="match status" value="1"/>
</dbReference>
<feature type="transmembrane region" description="Helical" evidence="5">
    <location>
        <begin position="34"/>
        <end position="59"/>
    </location>
</feature>
<dbReference type="RefSeq" id="WP_344822411.1">
    <property type="nucleotide sequence ID" value="NZ_BAAAUV010000002.1"/>
</dbReference>
<dbReference type="CDD" id="cd17393">
    <property type="entry name" value="MFS_MosC_like"/>
    <property type="match status" value="1"/>
</dbReference>
<dbReference type="PANTHER" id="PTHR23514:SF13">
    <property type="entry name" value="INNER MEMBRANE PROTEIN YBJJ"/>
    <property type="match status" value="1"/>
</dbReference>
<dbReference type="InterPro" id="IPR020846">
    <property type="entry name" value="MFS_dom"/>
</dbReference>
<dbReference type="Gene3D" id="1.20.1250.20">
    <property type="entry name" value="MFS general substrate transporter like domains"/>
    <property type="match status" value="2"/>
</dbReference>
<keyword evidence="8" id="KW-1185">Reference proteome</keyword>
<comment type="caution">
    <text evidence="7">The sequence shown here is derived from an EMBL/GenBank/DDBJ whole genome shotgun (WGS) entry which is preliminary data.</text>
</comment>
<feature type="transmembrane region" description="Helical" evidence="5">
    <location>
        <begin position="324"/>
        <end position="345"/>
    </location>
</feature>
<reference evidence="8" key="1">
    <citation type="journal article" date="2019" name="Int. J. Syst. Evol. Microbiol.">
        <title>The Global Catalogue of Microorganisms (GCM) 10K type strain sequencing project: providing services to taxonomists for standard genome sequencing and annotation.</title>
        <authorList>
            <consortium name="The Broad Institute Genomics Platform"/>
            <consortium name="The Broad Institute Genome Sequencing Center for Infectious Disease"/>
            <person name="Wu L."/>
            <person name="Ma J."/>
        </authorList>
    </citation>
    <scope>NUCLEOTIDE SEQUENCE [LARGE SCALE GENOMIC DNA]</scope>
    <source>
        <strain evidence="8">JCM 9377</strain>
    </source>
</reference>
<evidence type="ECO:0000313" key="7">
    <source>
        <dbReference type="EMBL" id="GAA3197678.1"/>
    </source>
</evidence>
<feature type="transmembrane region" description="Helical" evidence="5">
    <location>
        <begin position="234"/>
        <end position="253"/>
    </location>
</feature>
<name>A0ABP6Q012_9ACTN</name>
<feature type="transmembrane region" description="Helical" evidence="5">
    <location>
        <begin position="351"/>
        <end position="372"/>
    </location>
</feature>
<feature type="domain" description="Major facilitator superfamily (MFS) profile" evidence="6">
    <location>
        <begin position="1"/>
        <end position="381"/>
    </location>
</feature>
<dbReference type="EMBL" id="BAAAUV010000002">
    <property type="protein sequence ID" value="GAA3197678.1"/>
    <property type="molecule type" value="Genomic_DNA"/>
</dbReference>
<evidence type="ECO:0000256" key="4">
    <source>
        <dbReference type="ARBA" id="ARBA00023136"/>
    </source>
</evidence>
<dbReference type="InterPro" id="IPR036259">
    <property type="entry name" value="MFS_trans_sf"/>
</dbReference>
<keyword evidence="3 5" id="KW-1133">Transmembrane helix</keyword>
<accession>A0ABP6Q012</accession>
<feature type="transmembrane region" description="Helical" evidence="5">
    <location>
        <begin position="161"/>
        <end position="180"/>
    </location>
</feature>
<organism evidence="7 8">
    <name type="scientific">Actinocorallia longicatena</name>
    <dbReference type="NCBI Taxonomy" id="111803"/>
    <lineage>
        <taxon>Bacteria</taxon>
        <taxon>Bacillati</taxon>
        <taxon>Actinomycetota</taxon>
        <taxon>Actinomycetes</taxon>
        <taxon>Streptosporangiales</taxon>
        <taxon>Thermomonosporaceae</taxon>
        <taxon>Actinocorallia</taxon>
    </lineage>
</organism>
<feature type="transmembrane region" description="Helical" evidence="5">
    <location>
        <begin position="200"/>
        <end position="222"/>
    </location>
</feature>
<dbReference type="PROSITE" id="PS50850">
    <property type="entry name" value="MFS"/>
    <property type="match status" value="1"/>
</dbReference>
<sequence length="394" mass="40260">MLFRARVGTFLTFALGGLLCGVWVARMPALTDKFGLGAGSVGVVLLVWGLAAIVAMQVLQRVIARTGSRRVLRVAAPLTALSAILLALAPTYATLLVSVTLFGMTFGVMDVSMNAQGSVVERAHRRPLMSGMHAGWCVGAMSGGLFGALTAALGWSFTQAVLVGAIVSLPAALALGRTYLADPPALVAVSAKRSRLPLIVYLLGALAFLAFMAEGAIADWSGLLLRDDLHAAEAVAALGYPLFEAAMLCGRLVGDRVRTRLGTRLLLTLAGAGTAVGMTTVLLAPNVPTALAGFFLTGLMVCTIVPTMISLAGTVAPGRSAASVAQVGTMGYGGLLLGPVVIGFLAESTSIHLGLSVVVGLAAAIAVAARFLPLSAAEDVAVAREAPERELMAA</sequence>
<evidence type="ECO:0000256" key="3">
    <source>
        <dbReference type="ARBA" id="ARBA00022989"/>
    </source>
</evidence>
<evidence type="ECO:0000256" key="5">
    <source>
        <dbReference type="SAM" id="Phobius"/>
    </source>
</evidence>
<comment type="subcellular location">
    <subcellularLocation>
        <location evidence="1">Cell membrane</location>
        <topology evidence="1">Multi-pass membrane protein</topology>
    </subcellularLocation>
</comment>
<evidence type="ECO:0000313" key="8">
    <source>
        <dbReference type="Proteomes" id="UP001501237"/>
    </source>
</evidence>
<evidence type="ECO:0000256" key="1">
    <source>
        <dbReference type="ARBA" id="ARBA00004651"/>
    </source>
</evidence>
<keyword evidence="4 5" id="KW-0472">Membrane</keyword>
<feature type="transmembrane region" description="Helical" evidence="5">
    <location>
        <begin position="134"/>
        <end position="155"/>
    </location>
</feature>
<feature type="transmembrane region" description="Helical" evidence="5">
    <location>
        <begin position="71"/>
        <end position="89"/>
    </location>
</feature>
<feature type="transmembrane region" description="Helical" evidence="5">
    <location>
        <begin position="265"/>
        <end position="284"/>
    </location>
</feature>
<feature type="transmembrane region" description="Helical" evidence="5">
    <location>
        <begin position="95"/>
        <end position="113"/>
    </location>
</feature>
<gene>
    <name evidence="7" type="ORF">GCM10010468_08950</name>
</gene>
<evidence type="ECO:0000256" key="2">
    <source>
        <dbReference type="ARBA" id="ARBA00022692"/>
    </source>
</evidence>
<dbReference type="SUPFAM" id="SSF103473">
    <property type="entry name" value="MFS general substrate transporter"/>
    <property type="match status" value="1"/>
</dbReference>
<proteinExistence type="predicted"/>
<dbReference type="InterPro" id="IPR051788">
    <property type="entry name" value="MFS_Transporter"/>
</dbReference>